<organism evidence="1 2">
    <name type="scientific">Malus baccata</name>
    <name type="common">Siberian crab apple</name>
    <name type="synonym">Pyrus baccata</name>
    <dbReference type="NCBI Taxonomy" id="106549"/>
    <lineage>
        <taxon>Eukaryota</taxon>
        <taxon>Viridiplantae</taxon>
        <taxon>Streptophyta</taxon>
        <taxon>Embryophyta</taxon>
        <taxon>Tracheophyta</taxon>
        <taxon>Spermatophyta</taxon>
        <taxon>Magnoliopsida</taxon>
        <taxon>eudicotyledons</taxon>
        <taxon>Gunneridae</taxon>
        <taxon>Pentapetalae</taxon>
        <taxon>rosids</taxon>
        <taxon>fabids</taxon>
        <taxon>Rosales</taxon>
        <taxon>Rosaceae</taxon>
        <taxon>Amygdaloideae</taxon>
        <taxon>Maleae</taxon>
        <taxon>Malus</taxon>
    </lineage>
</organism>
<proteinExistence type="predicted"/>
<keyword evidence="2" id="KW-1185">Reference proteome</keyword>
<evidence type="ECO:0000313" key="1">
    <source>
        <dbReference type="EMBL" id="TQD73492.1"/>
    </source>
</evidence>
<name>A0A540KHK7_MALBA</name>
<accession>A0A540KHK7</accession>
<reference evidence="1 2" key="1">
    <citation type="journal article" date="2019" name="G3 (Bethesda)">
        <title>Sequencing of a Wild Apple (Malus baccata) Genome Unravels the Differences Between Cultivated and Wild Apple Species Regarding Disease Resistance and Cold Tolerance.</title>
        <authorList>
            <person name="Chen X."/>
        </authorList>
    </citation>
    <scope>NUCLEOTIDE SEQUENCE [LARGE SCALE GENOMIC DNA]</scope>
    <source>
        <strain evidence="2">cv. Shandingzi</strain>
        <tissue evidence="1">Leaves</tissue>
    </source>
</reference>
<dbReference type="EMBL" id="VIEB01001282">
    <property type="protein sequence ID" value="TQD73492.1"/>
    <property type="molecule type" value="Genomic_DNA"/>
</dbReference>
<dbReference type="Proteomes" id="UP000315295">
    <property type="component" value="Unassembled WGS sequence"/>
</dbReference>
<comment type="caution">
    <text evidence="1">The sequence shown here is derived from an EMBL/GenBank/DDBJ whole genome shotgun (WGS) entry which is preliminary data.</text>
</comment>
<sequence>MREHPRIARYCRSGHSNVPGLVNQTHTSAPSQAVAASATSVFSLLTRLLRMPIFLISHGDGRNSTTLPVPVHWVGPTRPANVGPLFGTYVSTRIGQDEKIAV</sequence>
<dbReference type="AlphaFoldDB" id="A0A540KHK7"/>
<gene>
    <name evidence="1" type="ORF">C1H46_040987</name>
</gene>
<protein>
    <submittedName>
        <fullName evidence="1">Uncharacterized protein</fullName>
    </submittedName>
</protein>
<evidence type="ECO:0000313" key="2">
    <source>
        <dbReference type="Proteomes" id="UP000315295"/>
    </source>
</evidence>